<organism evidence="1 2">
    <name type="scientific">Candidatus Portnoybacteria bacterium RIFCSPHIGHO2_12_FULL_38_9</name>
    <dbReference type="NCBI Taxonomy" id="1801997"/>
    <lineage>
        <taxon>Bacteria</taxon>
        <taxon>Candidatus Portnoyibacteriota</taxon>
    </lineage>
</organism>
<protein>
    <submittedName>
        <fullName evidence="1">Uncharacterized protein</fullName>
    </submittedName>
</protein>
<comment type="caution">
    <text evidence="1">The sequence shown here is derived from an EMBL/GenBank/DDBJ whole genome shotgun (WGS) entry which is preliminary data.</text>
</comment>
<sequence>MADLQSNKILLLIRFYGDGSHPRVLKEIQKRVDSLLASGKFSSFNIDRDLDNLFRFNFEVKKDEVIWEAAADRVVMVFEVFGIPVEEIDPREFKLQERSYIRDKGKDISLEDYLKANYRIARK</sequence>
<dbReference type="EMBL" id="MHNB01000021">
    <property type="protein sequence ID" value="OGZ36810.1"/>
    <property type="molecule type" value="Genomic_DNA"/>
</dbReference>
<proteinExistence type="predicted"/>
<evidence type="ECO:0000313" key="2">
    <source>
        <dbReference type="Proteomes" id="UP000177061"/>
    </source>
</evidence>
<dbReference type="AlphaFoldDB" id="A0A1G2FGN4"/>
<dbReference type="Proteomes" id="UP000177061">
    <property type="component" value="Unassembled WGS sequence"/>
</dbReference>
<accession>A0A1G2FGN4</accession>
<reference evidence="1 2" key="1">
    <citation type="journal article" date="2016" name="Nat. Commun.">
        <title>Thousands of microbial genomes shed light on interconnected biogeochemical processes in an aquifer system.</title>
        <authorList>
            <person name="Anantharaman K."/>
            <person name="Brown C.T."/>
            <person name="Hug L.A."/>
            <person name="Sharon I."/>
            <person name="Castelle C.J."/>
            <person name="Probst A.J."/>
            <person name="Thomas B.C."/>
            <person name="Singh A."/>
            <person name="Wilkins M.J."/>
            <person name="Karaoz U."/>
            <person name="Brodie E.L."/>
            <person name="Williams K.H."/>
            <person name="Hubbard S.S."/>
            <person name="Banfield J.F."/>
        </authorList>
    </citation>
    <scope>NUCLEOTIDE SEQUENCE [LARGE SCALE GENOMIC DNA]</scope>
</reference>
<evidence type="ECO:0000313" key="1">
    <source>
        <dbReference type="EMBL" id="OGZ36810.1"/>
    </source>
</evidence>
<name>A0A1G2FGN4_9BACT</name>
<gene>
    <name evidence="1" type="ORF">A3J64_02595</name>
</gene>